<proteinExistence type="predicted"/>
<feature type="region of interest" description="Disordered" evidence="2">
    <location>
        <begin position="1098"/>
        <end position="1119"/>
    </location>
</feature>
<protein>
    <recommendedName>
        <fullName evidence="4">PDZ domain-containing protein</fullName>
    </recommendedName>
</protein>
<dbReference type="InterPro" id="IPR051417">
    <property type="entry name" value="SDr/BOS_complex"/>
</dbReference>
<feature type="transmembrane region" description="Helical" evidence="3">
    <location>
        <begin position="12"/>
        <end position="29"/>
    </location>
</feature>
<keyword evidence="3" id="KW-0472">Membrane</keyword>
<feature type="compositionally biased region" description="Acidic residues" evidence="2">
    <location>
        <begin position="1009"/>
        <end position="1019"/>
    </location>
</feature>
<keyword evidence="3" id="KW-1133">Transmembrane helix</keyword>
<dbReference type="PANTHER" id="PTHR23303">
    <property type="entry name" value="CARBOXYPEPTIDASE REGULATORY REGION-CONTAINING"/>
    <property type="match status" value="1"/>
</dbReference>
<dbReference type="PROSITE" id="PS50106">
    <property type="entry name" value="PDZ"/>
    <property type="match status" value="1"/>
</dbReference>
<dbReference type="PANTHER" id="PTHR23303:SF14">
    <property type="entry name" value="BOS COMPLEX SUBUNIT NOMO1-RELATED"/>
    <property type="match status" value="1"/>
</dbReference>
<dbReference type="Pfam" id="PF13620">
    <property type="entry name" value="CarboxypepD_reg"/>
    <property type="match status" value="4"/>
</dbReference>
<dbReference type="InterPro" id="IPR013784">
    <property type="entry name" value="Carb-bd-like_fold"/>
</dbReference>
<dbReference type="SUPFAM" id="SSF50156">
    <property type="entry name" value="PDZ domain-like"/>
    <property type="match status" value="1"/>
</dbReference>
<evidence type="ECO:0000256" key="1">
    <source>
        <dbReference type="ARBA" id="ARBA00022729"/>
    </source>
</evidence>
<dbReference type="EMBL" id="ABCS01000011">
    <property type="protein sequence ID" value="EDM80391.1"/>
    <property type="molecule type" value="Genomic_DNA"/>
</dbReference>
<comment type="caution">
    <text evidence="5">The sequence shown here is derived from an EMBL/GenBank/DDBJ whole genome shotgun (WGS) entry which is preliminary data.</text>
</comment>
<feature type="region of interest" description="Disordered" evidence="2">
    <location>
        <begin position="969"/>
        <end position="1029"/>
    </location>
</feature>
<keyword evidence="1" id="KW-0732">Signal</keyword>
<dbReference type="AlphaFoldDB" id="A6G196"/>
<feature type="compositionally biased region" description="Low complexity" evidence="2">
    <location>
        <begin position="1110"/>
        <end position="1119"/>
    </location>
</feature>
<name>A6G196_9BACT</name>
<dbReference type="SMART" id="SM00228">
    <property type="entry name" value="PDZ"/>
    <property type="match status" value="1"/>
</dbReference>
<evidence type="ECO:0000313" key="5">
    <source>
        <dbReference type="EMBL" id="EDM80391.1"/>
    </source>
</evidence>
<dbReference type="Gene3D" id="2.30.42.10">
    <property type="match status" value="1"/>
</dbReference>
<keyword evidence="6" id="KW-1185">Reference proteome</keyword>
<dbReference type="Gene3D" id="2.60.40.10">
    <property type="entry name" value="Immunoglobulins"/>
    <property type="match status" value="1"/>
</dbReference>
<dbReference type="InterPro" id="IPR001478">
    <property type="entry name" value="PDZ"/>
</dbReference>
<dbReference type="SUPFAM" id="SSF49464">
    <property type="entry name" value="Carboxypeptidase regulatory domain-like"/>
    <property type="match status" value="2"/>
</dbReference>
<dbReference type="Gene3D" id="2.60.40.1120">
    <property type="entry name" value="Carboxypeptidase-like, regulatory domain"/>
    <property type="match status" value="4"/>
</dbReference>
<evidence type="ECO:0000256" key="3">
    <source>
        <dbReference type="SAM" id="Phobius"/>
    </source>
</evidence>
<organism evidence="5 6">
    <name type="scientific">Plesiocystis pacifica SIR-1</name>
    <dbReference type="NCBI Taxonomy" id="391625"/>
    <lineage>
        <taxon>Bacteria</taxon>
        <taxon>Pseudomonadati</taxon>
        <taxon>Myxococcota</taxon>
        <taxon>Polyangia</taxon>
        <taxon>Nannocystales</taxon>
        <taxon>Nannocystaceae</taxon>
        <taxon>Plesiocystis</taxon>
    </lineage>
</organism>
<dbReference type="SUPFAM" id="SSF49452">
    <property type="entry name" value="Starch-binding domain-like"/>
    <property type="match status" value="3"/>
</dbReference>
<sequence>MTERNSSTMKWAVIGGIVLAVVIAAALLWKQRGSEGPEDADEEVAQTVDPAEALRRKRALRSSADGLDFEAPASIGGRVTRADDGEGIEGAVVLLSRKGVFRGQAPEAGEPSQPLMVVTDANGGWQLDAVLPGRYLLSATADGFLPGQRADVQVFGPKAKDAARTFDLALRAGGNPISGTISDIDGGPIEGVLVQIQEAGGANFGFRQVPLAVISDEEGRYSVSVANGRYAMSTLHADYVGDVRLTEVLDAARTEDFRLVPGGTIEGVVLARAEGAEGGKPVAGARVTFADSRMGGMGGFTTNISLDGSVVVTDDAGRFRLRGLRSGVVKISAAAAGYATTSPVEVAVGIGEPVSGVELWVDRAYTLSGFVVPDGDPEGAIEGVLVGAWQLQPPALLVATAPTSSDGYFEILGVPTGTFQVGAVGEENLLTLTGATAVVQDSDITDLLIELDTGVRIRGRVEPPRQARIALRPNPEEASLGNLGGMMADGMAWAIADENGEFELGPLTPGGGLSGGRPLTLTAESDDGYKGELEVKLGGEDLEGVTVAMEKGATVAGTVLDSTGAPQAGVTVSVTPADPEGPGDIQMNFGGPETGAAPTGEDGRYSVRGLDPGKHLVIVKDSKGRAMSWAPGAGPEPKGSGEDEEVQPLELNIEDTVNDTFLELRVSPRDGLIEGQVVDADGVPVPDAFVTAALDVSSDAFMAAMRPGQEETETVEGVTPEKERADRRDWTQSAYFAEPPVLTDENGFFVITELRRDRAYNLVAEGERGGARATQDGVSPGVGVGTRVTLTLETLGGLDGKVLAKGKAVPKYTVALSGSVSRTTRVNDPSGEFSFDRLDPGKYEIVVTADGGSATTLVELGESSRERVELQLDAWGSLEGELINAADGEALRGMAVLMTTESNASRGQGGMGLLTGQGPKTGYDGRFVIDEVPPGKGTLTFMDPDIDLGSAAAVAVVDFELEPGETLDLGTVKGTQTESVPRDERGDLGMRVTTATWDERPRPPGTDLEASDEEPDPEPAEPGKPAPVRLWVRSIDVGGAAEDAGVVPGDEVLTIDGESVASLGAGTAAQKLSNSRVRAGQSVRLELRRDGERLDLSVKARAKDEKKGAAEAAPEGEQG</sequence>
<gene>
    <name evidence="5" type="ORF">PPSIR1_11465</name>
</gene>
<evidence type="ECO:0000313" key="6">
    <source>
        <dbReference type="Proteomes" id="UP000005801"/>
    </source>
</evidence>
<dbReference type="InterPro" id="IPR036034">
    <property type="entry name" value="PDZ_sf"/>
</dbReference>
<dbReference type="GO" id="GO:0030246">
    <property type="term" value="F:carbohydrate binding"/>
    <property type="evidence" value="ECO:0007669"/>
    <property type="project" value="InterPro"/>
</dbReference>
<evidence type="ECO:0000256" key="2">
    <source>
        <dbReference type="SAM" id="MobiDB-lite"/>
    </source>
</evidence>
<dbReference type="eggNOG" id="COG4932">
    <property type="taxonomic scope" value="Bacteria"/>
</dbReference>
<accession>A6G196</accession>
<dbReference type="InterPro" id="IPR008969">
    <property type="entry name" value="CarboxyPept-like_regulatory"/>
</dbReference>
<dbReference type="RefSeq" id="WP_006970495.1">
    <property type="nucleotide sequence ID" value="NZ_ABCS01000011.1"/>
</dbReference>
<feature type="compositionally biased region" description="Basic and acidic residues" evidence="2">
    <location>
        <begin position="1098"/>
        <end position="1109"/>
    </location>
</feature>
<dbReference type="Proteomes" id="UP000005801">
    <property type="component" value="Unassembled WGS sequence"/>
</dbReference>
<reference evidence="5 6" key="1">
    <citation type="submission" date="2007-06" db="EMBL/GenBank/DDBJ databases">
        <authorList>
            <person name="Shimkets L."/>
            <person name="Ferriera S."/>
            <person name="Johnson J."/>
            <person name="Kravitz S."/>
            <person name="Beeson K."/>
            <person name="Sutton G."/>
            <person name="Rogers Y.-H."/>
            <person name="Friedman R."/>
            <person name="Frazier M."/>
            <person name="Venter J.C."/>
        </authorList>
    </citation>
    <scope>NUCLEOTIDE SEQUENCE [LARGE SCALE GENOMIC DNA]</scope>
    <source>
        <strain evidence="5 6">SIR-1</strain>
    </source>
</reference>
<keyword evidence="3" id="KW-0812">Transmembrane</keyword>
<evidence type="ECO:0000259" key="4">
    <source>
        <dbReference type="PROSITE" id="PS50106"/>
    </source>
</evidence>
<dbReference type="InterPro" id="IPR013783">
    <property type="entry name" value="Ig-like_fold"/>
</dbReference>
<dbReference type="STRING" id="391625.PPSIR1_11465"/>
<feature type="domain" description="PDZ" evidence="4">
    <location>
        <begin position="977"/>
        <end position="1091"/>
    </location>
</feature>
<dbReference type="Pfam" id="PF13180">
    <property type="entry name" value="PDZ_2"/>
    <property type="match status" value="1"/>
</dbReference>